<dbReference type="PRINTS" id="PR00503">
    <property type="entry name" value="BROMODOMAIN"/>
</dbReference>
<keyword evidence="6" id="KW-0804">Transcription</keyword>
<dbReference type="InterPro" id="IPR036427">
    <property type="entry name" value="Bromodomain-like_sf"/>
</dbReference>
<dbReference type="InterPro" id="IPR037382">
    <property type="entry name" value="Rsc/polybromo"/>
</dbReference>
<evidence type="ECO:0000256" key="9">
    <source>
        <dbReference type="SAM" id="MobiDB-lite"/>
    </source>
</evidence>
<evidence type="ECO:0000256" key="4">
    <source>
        <dbReference type="ARBA" id="ARBA00023015"/>
    </source>
</evidence>
<dbReference type="STRING" id="1198029.A0A1U7LSM3"/>
<name>A0A1U7LSM3_NEOID</name>
<keyword evidence="3" id="KW-0156">Chromatin regulator</keyword>
<dbReference type="Pfam" id="PF00439">
    <property type="entry name" value="Bromodomain"/>
    <property type="match status" value="2"/>
</dbReference>
<dbReference type="PROSITE" id="PS50014">
    <property type="entry name" value="BROMODOMAIN_2"/>
    <property type="match status" value="2"/>
</dbReference>
<gene>
    <name evidence="11" type="ORF">NEOLI_003199</name>
</gene>
<keyword evidence="4" id="KW-0805">Transcription regulation</keyword>
<evidence type="ECO:0000256" key="2">
    <source>
        <dbReference type="ARBA" id="ARBA00022737"/>
    </source>
</evidence>
<evidence type="ECO:0000313" key="12">
    <source>
        <dbReference type="Proteomes" id="UP000186594"/>
    </source>
</evidence>
<dbReference type="EMBL" id="LXFE01000335">
    <property type="protein sequence ID" value="OLL25676.1"/>
    <property type="molecule type" value="Genomic_DNA"/>
</dbReference>
<dbReference type="PANTHER" id="PTHR16062:SF20">
    <property type="entry name" value="CHROMATIN STRUCTURE-REMODELING COMPLEX SUBUNIT RSC4"/>
    <property type="match status" value="1"/>
</dbReference>
<dbReference type="AlphaFoldDB" id="A0A1U7LSM3"/>
<accession>A0A1U7LSM3</accession>
<keyword evidence="7" id="KW-0539">Nucleus</keyword>
<comment type="caution">
    <text evidence="11">The sequence shown here is derived from an EMBL/GenBank/DDBJ whole genome shotgun (WGS) entry which is preliminary data.</text>
</comment>
<dbReference type="InterPro" id="IPR001487">
    <property type="entry name" value="Bromodomain"/>
</dbReference>
<keyword evidence="2" id="KW-0677">Repeat</keyword>
<comment type="subcellular location">
    <subcellularLocation>
        <location evidence="1">Nucleus</location>
    </subcellularLocation>
</comment>
<evidence type="ECO:0000256" key="5">
    <source>
        <dbReference type="ARBA" id="ARBA00023117"/>
    </source>
</evidence>
<evidence type="ECO:0000256" key="8">
    <source>
        <dbReference type="PROSITE-ProRule" id="PRU00035"/>
    </source>
</evidence>
<dbReference type="GO" id="GO:0003682">
    <property type="term" value="F:chromatin binding"/>
    <property type="evidence" value="ECO:0007669"/>
    <property type="project" value="TreeGrafter"/>
</dbReference>
<evidence type="ECO:0000256" key="7">
    <source>
        <dbReference type="ARBA" id="ARBA00023242"/>
    </source>
</evidence>
<dbReference type="SMART" id="SM00297">
    <property type="entry name" value="BROMO"/>
    <property type="match status" value="2"/>
</dbReference>
<feature type="region of interest" description="Disordered" evidence="9">
    <location>
        <begin position="307"/>
        <end position="355"/>
    </location>
</feature>
<evidence type="ECO:0000256" key="3">
    <source>
        <dbReference type="ARBA" id="ARBA00022853"/>
    </source>
</evidence>
<proteinExistence type="predicted"/>
<feature type="domain" description="Bromo" evidence="10">
    <location>
        <begin position="90"/>
        <end position="161"/>
    </location>
</feature>
<dbReference type="OrthoDB" id="1742084at2759"/>
<feature type="domain" description="Bromo" evidence="10">
    <location>
        <begin position="198"/>
        <end position="268"/>
    </location>
</feature>
<dbReference type="PROSITE" id="PS00633">
    <property type="entry name" value="BROMODOMAIN_1"/>
    <property type="match status" value="1"/>
</dbReference>
<dbReference type="GO" id="GO:0006368">
    <property type="term" value="P:transcription elongation by RNA polymerase II"/>
    <property type="evidence" value="ECO:0007669"/>
    <property type="project" value="TreeGrafter"/>
</dbReference>
<keyword evidence="5 8" id="KW-0103">Bromodomain</keyword>
<evidence type="ECO:0000313" key="11">
    <source>
        <dbReference type="EMBL" id="OLL25676.1"/>
    </source>
</evidence>
<dbReference type="OMA" id="FVYECAL"/>
<dbReference type="Proteomes" id="UP000186594">
    <property type="component" value="Unassembled WGS sequence"/>
</dbReference>
<evidence type="ECO:0000256" key="6">
    <source>
        <dbReference type="ARBA" id="ARBA00023163"/>
    </source>
</evidence>
<evidence type="ECO:0000256" key="1">
    <source>
        <dbReference type="ARBA" id="ARBA00004123"/>
    </source>
</evidence>
<organism evidence="11 12">
    <name type="scientific">Neolecta irregularis (strain DAH-3)</name>
    <dbReference type="NCBI Taxonomy" id="1198029"/>
    <lineage>
        <taxon>Eukaryota</taxon>
        <taxon>Fungi</taxon>
        <taxon>Dikarya</taxon>
        <taxon>Ascomycota</taxon>
        <taxon>Taphrinomycotina</taxon>
        <taxon>Neolectales</taxon>
        <taxon>Neolectaceae</taxon>
        <taxon>Neolecta</taxon>
    </lineage>
</organism>
<dbReference type="CDD" id="cd04369">
    <property type="entry name" value="Bromodomain"/>
    <property type="match status" value="1"/>
</dbReference>
<dbReference type="InterPro" id="IPR054551">
    <property type="entry name" value="RSC4_Ig-like"/>
</dbReference>
<evidence type="ECO:0000259" key="10">
    <source>
        <dbReference type="PROSITE" id="PS50014"/>
    </source>
</evidence>
<feature type="compositionally biased region" description="Basic and acidic residues" evidence="9">
    <location>
        <begin position="38"/>
        <end position="50"/>
    </location>
</feature>
<feature type="compositionally biased region" description="Polar residues" evidence="9">
    <location>
        <begin position="323"/>
        <end position="337"/>
    </location>
</feature>
<sequence length="522" mass="58786">MFGTVRFSPSQPTTILHTRPPARLRAQLITRHQAPNAMDKRKATFEDDSRRSKRSKSTPNSNKPRNDIAKLFRRDCERLLELLSKSQNEHKQALTTHFAKLPSKANAPDPLIADGRRNNMRIITSEAFSRGTYTSLAALRADIKLMIANAKRYNEEGSPVFNDAKIISSFIREKNKSKTWYDIALEILDDVVYDQDEHGRYYSELFMELPSKKDYPDYYKIVKKPVCFAQIENYLKKGLYSSLEEAEADLKLIVFNAETYNEAGSFVVQDAHALWNSYLVSKEKSPLGGGPSKTNLKVKLNLFQSPAASSQTPAPKLKITLRNKPSTPQVPVKSQTPEPSPIVNELPTPQFKSPPKAMIIPTRLATPAKDEEEEVVVPPPSPSKAVIRELLEPNWKWNLDRENPLITLCSLNSPKNLGIEPPFLLHIPASQTPSPSISHTLPSHHHMLSITPSLMLNLRNYILTVTGNGKKLAPMARGSKSTFEMKLGFGVNFLEVGVTAKDVENEDCVKERFRVFVVRRFG</sequence>
<dbReference type="GO" id="GO:0040029">
    <property type="term" value="P:epigenetic regulation of gene expression"/>
    <property type="evidence" value="ECO:0007669"/>
    <property type="project" value="UniProtKB-ARBA"/>
</dbReference>
<protein>
    <submittedName>
        <fullName evidence="11">Chromatin structure-remodeling complex subunit rsc4</fullName>
    </submittedName>
</protein>
<dbReference type="PANTHER" id="PTHR16062">
    <property type="entry name" value="SWI/SNF-RELATED"/>
    <property type="match status" value="1"/>
</dbReference>
<dbReference type="SUPFAM" id="SSF47370">
    <property type="entry name" value="Bromodomain"/>
    <property type="match status" value="2"/>
</dbReference>
<keyword evidence="12" id="KW-1185">Reference proteome</keyword>
<dbReference type="GO" id="GO:0016586">
    <property type="term" value="C:RSC-type complex"/>
    <property type="evidence" value="ECO:0007669"/>
    <property type="project" value="InterPro"/>
</dbReference>
<dbReference type="InterPro" id="IPR018359">
    <property type="entry name" value="Bromodomain_CS"/>
</dbReference>
<dbReference type="Gene3D" id="1.20.920.10">
    <property type="entry name" value="Bromodomain-like"/>
    <property type="match status" value="2"/>
</dbReference>
<dbReference type="Pfam" id="PF22994">
    <property type="entry name" value="RSC4_Ig_like"/>
    <property type="match status" value="1"/>
</dbReference>
<feature type="region of interest" description="Disordered" evidence="9">
    <location>
        <begin position="29"/>
        <end position="66"/>
    </location>
</feature>
<reference evidence="11 12" key="1">
    <citation type="submission" date="2016-04" db="EMBL/GenBank/DDBJ databases">
        <title>Evolutionary innovation and constraint leading to complex multicellularity in the Ascomycota.</title>
        <authorList>
            <person name="Cisse O."/>
            <person name="Nguyen A."/>
            <person name="Hewitt D.A."/>
            <person name="Jedd G."/>
            <person name="Stajich J.E."/>
        </authorList>
    </citation>
    <scope>NUCLEOTIDE SEQUENCE [LARGE SCALE GENOMIC DNA]</scope>
    <source>
        <strain evidence="11 12">DAH-3</strain>
    </source>
</reference>